<comment type="function">
    <text evidence="9 10">Involved in targeting and insertion of nascent membrane proteins into the cytoplasmic membrane. Acts as a receptor for the complex formed by the signal recognition particle (SRP) and the ribosome-nascent chain (RNC). Interaction with SRP-RNC leads to the transfer of the RNC complex to the Sec translocase for insertion into the membrane, the hydrolysis of GTP by both Ffh and FtsY, and the dissociation of the SRP-FtsY complex into the individual components.</text>
</comment>
<evidence type="ECO:0000256" key="8">
    <source>
        <dbReference type="ARBA" id="ARBA00048027"/>
    </source>
</evidence>
<comment type="similarity">
    <text evidence="10">Belongs to the GTP-binding SRP family. FtsY subfamily.</text>
</comment>
<dbReference type="InterPro" id="IPR000897">
    <property type="entry name" value="SRP54_GTPase_dom"/>
</dbReference>
<feature type="binding site" evidence="10">
    <location>
        <begin position="315"/>
        <end position="318"/>
    </location>
    <ligand>
        <name>GTP</name>
        <dbReference type="ChEBI" id="CHEBI:37565"/>
    </ligand>
</feature>
<proteinExistence type="inferred from homology"/>
<evidence type="ECO:0000256" key="10">
    <source>
        <dbReference type="HAMAP-Rule" id="MF_00920"/>
    </source>
</evidence>
<keyword evidence="13" id="KW-1185">Reference proteome</keyword>
<dbReference type="GO" id="GO:0005047">
    <property type="term" value="F:signal recognition particle binding"/>
    <property type="evidence" value="ECO:0007669"/>
    <property type="project" value="TreeGrafter"/>
</dbReference>
<evidence type="ECO:0000313" key="12">
    <source>
        <dbReference type="EMBL" id="SFT21183.1"/>
    </source>
</evidence>
<keyword evidence="6 10" id="KW-0472">Membrane</keyword>
<dbReference type="GO" id="GO:0006614">
    <property type="term" value="P:SRP-dependent cotranslational protein targeting to membrane"/>
    <property type="evidence" value="ECO:0007669"/>
    <property type="project" value="InterPro"/>
</dbReference>
<evidence type="ECO:0000256" key="6">
    <source>
        <dbReference type="ARBA" id="ARBA00023136"/>
    </source>
</evidence>
<dbReference type="NCBIfam" id="TIGR00064">
    <property type="entry name" value="ftsY"/>
    <property type="match status" value="1"/>
</dbReference>
<dbReference type="Proteomes" id="UP000182827">
    <property type="component" value="Unassembled WGS sequence"/>
</dbReference>
<organism evidence="12 13">
    <name type="scientific">Acinetobacter bohemicus</name>
    <dbReference type="NCBI Taxonomy" id="1435036"/>
    <lineage>
        <taxon>Bacteria</taxon>
        <taxon>Pseudomonadati</taxon>
        <taxon>Pseudomonadota</taxon>
        <taxon>Gammaproteobacteria</taxon>
        <taxon>Moraxellales</taxon>
        <taxon>Moraxellaceae</taxon>
        <taxon>Acinetobacter</taxon>
    </lineage>
</organism>
<name>A0A1I6W5C1_9GAMM</name>
<dbReference type="FunFam" id="1.20.120.140:FF:000002">
    <property type="entry name" value="Signal recognition particle receptor FtsY"/>
    <property type="match status" value="1"/>
</dbReference>
<evidence type="ECO:0000259" key="11">
    <source>
        <dbReference type="PROSITE" id="PS00300"/>
    </source>
</evidence>
<dbReference type="SMART" id="SM00963">
    <property type="entry name" value="SRP54_N"/>
    <property type="match status" value="1"/>
</dbReference>
<keyword evidence="2 10" id="KW-0963">Cytoplasm</keyword>
<dbReference type="Gene3D" id="3.40.50.300">
    <property type="entry name" value="P-loop containing nucleotide triphosphate hydrolases"/>
    <property type="match status" value="1"/>
</dbReference>
<evidence type="ECO:0000256" key="2">
    <source>
        <dbReference type="ARBA" id="ARBA00022490"/>
    </source>
</evidence>
<protein>
    <recommendedName>
        <fullName evidence="10">Signal recognition particle receptor FtsY</fullName>
        <shortName evidence="10">SRP receptor</shortName>
        <ecNumber evidence="10">3.6.5.4</ecNumber>
    </recommendedName>
</protein>
<feature type="binding site" evidence="10">
    <location>
        <begin position="169"/>
        <end position="176"/>
    </location>
    <ligand>
        <name>GTP</name>
        <dbReference type="ChEBI" id="CHEBI:37565"/>
    </ligand>
</feature>
<gene>
    <name evidence="10" type="primary">ftsY</name>
    <name evidence="12" type="ORF">SAMN05444586_104219</name>
</gene>
<evidence type="ECO:0000256" key="1">
    <source>
        <dbReference type="ARBA" id="ARBA00022475"/>
    </source>
</evidence>
<dbReference type="SMART" id="SM00962">
    <property type="entry name" value="SRP54"/>
    <property type="match status" value="1"/>
</dbReference>
<dbReference type="InterPro" id="IPR013822">
    <property type="entry name" value="Signal_recog_particl_SRP54_hlx"/>
</dbReference>
<dbReference type="FunFam" id="3.40.50.300:FF:000053">
    <property type="entry name" value="Signal recognition particle receptor FtsY"/>
    <property type="match status" value="1"/>
</dbReference>
<dbReference type="SUPFAM" id="SSF47364">
    <property type="entry name" value="Domain of the SRP/SRP receptor G-proteins"/>
    <property type="match status" value="1"/>
</dbReference>
<dbReference type="EMBL" id="FOZU01000042">
    <property type="protein sequence ID" value="SFT21183.1"/>
    <property type="molecule type" value="Genomic_DNA"/>
</dbReference>
<keyword evidence="5 10" id="KW-0342">GTP-binding</keyword>
<dbReference type="Pfam" id="PF02881">
    <property type="entry name" value="SRP54_N"/>
    <property type="match status" value="1"/>
</dbReference>
<dbReference type="GO" id="GO:0005525">
    <property type="term" value="F:GTP binding"/>
    <property type="evidence" value="ECO:0007669"/>
    <property type="project" value="UniProtKB-UniRule"/>
</dbReference>
<evidence type="ECO:0000256" key="7">
    <source>
        <dbReference type="ARBA" id="ARBA00023170"/>
    </source>
</evidence>
<dbReference type="GO" id="GO:0005737">
    <property type="term" value="C:cytoplasm"/>
    <property type="evidence" value="ECO:0007669"/>
    <property type="project" value="UniProtKB-SubCell"/>
</dbReference>
<reference evidence="13" key="1">
    <citation type="submission" date="2016-10" db="EMBL/GenBank/DDBJ databases">
        <authorList>
            <person name="Varghese N."/>
            <person name="Submissions S."/>
        </authorList>
    </citation>
    <scope>NUCLEOTIDE SEQUENCE [LARGE SCALE GENOMIC DNA]</scope>
    <source>
        <strain evidence="13">ANC 5076</strain>
    </source>
</reference>
<dbReference type="PROSITE" id="PS00300">
    <property type="entry name" value="SRP54"/>
    <property type="match status" value="1"/>
</dbReference>
<dbReference type="InterPro" id="IPR042101">
    <property type="entry name" value="SRP54_N_sf"/>
</dbReference>
<dbReference type="AlphaFoldDB" id="A0A1I6W5C1"/>
<comment type="subcellular location">
    <subcellularLocation>
        <location evidence="10">Cell membrane</location>
        <topology evidence="10">Peripheral membrane protein</topology>
        <orientation evidence="10">Cytoplasmic side</orientation>
    </subcellularLocation>
    <subcellularLocation>
        <location evidence="10">Cytoplasm</location>
    </subcellularLocation>
</comment>
<feature type="binding site" evidence="10">
    <location>
        <begin position="251"/>
        <end position="255"/>
    </location>
    <ligand>
        <name>GTP</name>
        <dbReference type="ChEBI" id="CHEBI:37565"/>
    </ligand>
</feature>
<keyword evidence="3 10" id="KW-0547">Nucleotide-binding</keyword>
<keyword evidence="4 10" id="KW-0378">Hydrolase</keyword>
<dbReference type="Pfam" id="PF00448">
    <property type="entry name" value="SRP54"/>
    <property type="match status" value="1"/>
</dbReference>
<dbReference type="CDD" id="cd17874">
    <property type="entry name" value="FtsY"/>
    <property type="match status" value="1"/>
</dbReference>
<dbReference type="SMART" id="SM00382">
    <property type="entry name" value="AAA"/>
    <property type="match status" value="1"/>
</dbReference>
<evidence type="ECO:0000256" key="4">
    <source>
        <dbReference type="ARBA" id="ARBA00022801"/>
    </source>
</evidence>
<evidence type="ECO:0000256" key="3">
    <source>
        <dbReference type="ARBA" id="ARBA00022741"/>
    </source>
</evidence>
<evidence type="ECO:0000256" key="5">
    <source>
        <dbReference type="ARBA" id="ARBA00023134"/>
    </source>
</evidence>
<accession>A0A1I6W5C1</accession>
<keyword evidence="1 10" id="KW-1003">Cell membrane</keyword>
<dbReference type="HAMAP" id="MF_00920">
    <property type="entry name" value="FtsY"/>
    <property type="match status" value="1"/>
</dbReference>
<comment type="subunit">
    <text evidence="10">Part of the signal recognition particle protein translocation system, which is composed of SRP and FtsY. SRP is a ribonucleoprotein composed of Ffh and a 4.5S RNA molecule.</text>
</comment>
<dbReference type="SUPFAM" id="SSF52540">
    <property type="entry name" value="P-loop containing nucleoside triphosphate hydrolases"/>
    <property type="match status" value="1"/>
</dbReference>
<evidence type="ECO:0000313" key="13">
    <source>
        <dbReference type="Proteomes" id="UP000182827"/>
    </source>
</evidence>
<dbReference type="GO" id="GO:0003924">
    <property type="term" value="F:GTPase activity"/>
    <property type="evidence" value="ECO:0007669"/>
    <property type="project" value="UniProtKB-UniRule"/>
</dbReference>
<dbReference type="InterPro" id="IPR027417">
    <property type="entry name" value="P-loop_NTPase"/>
</dbReference>
<dbReference type="PANTHER" id="PTHR43134:SF1">
    <property type="entry name" value="SIGNAL RECOGNITION PARTICLE RECEPTOR SUBUNIT ALPHA"/>
    <property type="match status" value="1"/>
</dbReference>
<dbReference type="GO" id="GO:0005886">
    <property type="term" value="C:plasma membrane"/>
    <property type="evidence" value="ECO:0007669"/>
    <property type="project" value="UniProtKB-SubCell"/>
</dbReference>
<evidence type="ECO:0000256" key="9">
    <source>
        <dbReference type="ARBA" id="ARBA00053570"/>
    </source>
</evidence>
<dbReference type="InterPro" id="IPR004390">
    <property type="entry name" value="SR_rcpt_FtsY"/>
</dbReference>
<dbReference type="PANTHER" id="PTHR43134">
    <property type="entry name" value="SIGNAL RECOGNITION PARTICLE RECEPTOR SUBUNIT ALPHA"/>
    <property type="match status" value="1"/>
</dbReference>
<dbReference type="InterPro" id="IPR003593">
    <property type="entry name" value="AAA+_ATPase"/>
</dbReference>
<feature type="domain" description="SRP54-type proteins GTP-binding" evidence="11">
    <location>
        <begin position="336"/>
        <end position="349"/>
    </location>
</feature>
<dbReference type="RefSeq" id="WP_074947665.1">
    <property type="nucleotide sequence ID" value="NZ_FOZU01000042.1"/>
</dbReference>
<dbReference type="Gene3D" id="1.20.120.140">
    <property type="entry name" value="Signal recognition particle SRP54, nucleotide-binding domain"/>
    <property type="match status" value="1"/>
</dbReference>
<keyword evidence="7 10" id="KW-0675">Receptor</keyword>
<comment type="catalytic activity">
    <reaction evidence="8 10">
        <text>GTP + H2O = GDP + phosphate + H(+)</text>
        <dbReference type="Rhea" id="RHEA:19669"/>
        <dbReference type="ChEBI" id="CHEBI:15377"/>
        <dbReference type="ChEBI" id="CHEBI:15378"/>
        <dbReference type="ChEBI" id="CHEBI:37565"/>
        <dbReference type="ChEBI" id="CHEBI:43474"/>
        <dbReference type="ChEBI" id="CHEBI:58189"/>
        <dbReference type="EC" id="3.6.5.4"/>
    </reaction>
</comment>
<dbReference type="EC" id="3.6.5.4" evidence="10"/>
<dbReference type="InterPro" id="IPR036225">
    <property type="entry name" value="SRP/SRP_N"/>
</dbReference>
<sequence>MQQQSNGQNKFLIDADIGDDDVTLPNLPAVNVSIVETQKEETTISAPVATETVQEDTSGGGFFSRMKVGLTKTRKNLADGMVNILIGGKEIDDELLEEVEEQLLVADIGVDATKTIIANLTERTARGDLIYSHSLYKALQEELVALLAPRVKPLHIDANKSPFVILVVGVNGVGKTTTIGKLAKRLQGEGKKVMLAAGDTFRAAATEQLQIWGERNNIAVVSQGHGADSASVIFDAFESARAKGVDVLIADTAGRLHNKGHLMQELTKVKRVMQKIDATAPHEIMLVVDAGTGQNAINQVEMFDEAVGLTGLTITKLDGTAKGGVLFNIASRTHVPIRFIGVGEKIDDLRPFSAKSFVAALFETEK</sequence>